<dbReference type="InterPro" id="IPR041588">
    <property type="entry name" value="Integrase_H2C2"/>
</dbReference>
<gene>
    <name evidence="2" type="ORF">QE152_g13668</name>
</gene>
<comment type="caution">
    <text evidence="2">The sequence shown here is derived from an EMBL/GenBank/DDBJ whole genome shotgun (WGS) entry which is preliminary data.</text>
</comment>
<protein>
    <submittedName>
        <fullName evidence="2">Integrase zinc binding domain</fullName>
    </submittedName>
</protein>
<dbReference type="Pfam" id="PF17921">
    <property type="entry name" value="Integrase_H2C2"/>
    <property type="match status" value="1"/>
</dbReference>
<dbReference type="AlphaFoldDB" id="A0AAW1LBZ3"/>
<organism evidence="2 3">
    <name type="scientific">Popillia japonica</name>
    <name type="common">Japanese beetle</name>
    <dbReference type="NCBI Taxonomy" id="7064"/>
    <lineage>
        <taxon>Eukaryota</taxon>
        <taxon>Metazoa</taxon>
        <taxon>Ecdysozoa</taxon>
        <taxon>Arthropoda</taxon>
        <taxon>Hexapoda</taxon>
        <taxon>Insecta</taxon>
        <taxon>Pterygota</taxon>
        <taxon>Neoptera</taxon>
        <taxon>Endopterygota</taxon>
        <taxon>Coleoptera</taxon>
        <taxon>Polyphaga</taxon>
        <taxon>Scarabaeiformia</taxon>
        <taxon>Scarabaeidae</taxon>
        <taxon>Rutelinae</taxon>
        <taxon>Popillia</taxon>
    </lineage>
</organism>
<reference evidence="2 3" key="1">
    <citation type="journal article" date="2024" name="BMC Genomics">
        <title>De novo assembly and annotation of Popillia japonica's genome with initial clues to its potential as an invasive pest.</title>
        <authorList>
            <person name="Cucini C."/>
            <person name="Boschi S."/>
            <person name="Funari R."/>
            <person name="Cardaioli E."/>
            <person name="Iannotti N."/>
            <person name="Marturano G."/>
            <person name="Paoli F."/>
            <person name="Bruttini M."/>
            <person name="Carapelli A."/>
            <person name="Frati F."/>
            <person name="Nardi F."/>
        </authorList>
    </citation>
    <scope>NUCLEOTIDE SEQUENCE [LARGE SCALE GENOMIC DNA]</scope>
    <source>
        <strain evidence="2">DMR45628</strain>
    </source>
</reference>
<sequence length="143" mass="17221">MKSLARGYFWYPNLDKDIENLVTSCPACLSLADRKNKGDNQRKYFKGEKIAEFKEGEEVYARDYRNPNRKEWKKARMIEMMEDRTYLVEEGTGGLVWKTFRPTDRDGRLLQGRTKDEERRDRRWNGERCNGRNLQRRSCERNE</sequence>
<evidence type="ECO:0000313" key="2">
    <source>
        <dbReference type="EMBL" id="KAK9731423.1"/>
    </source>
</evidence>
<evidence type="ECO:0000313" key="3">
    <source>
        <dbReference type="Proteomes" id="UP001458880"/>
    </source>
</evidence>
<evidence type="ECO:0000259" key="1">
    <source>
        <dbReference type="Pfam" id="PF17921"/>
    </source>
</evidence>
<name>A0AAW1LBZ3_POPJA</name>
<feature type="domain" description="Integrase zinc-binding" evidence="1">
    <location>
        <begin position="1"/>
        <end position="29"/>
    </location>
</feature>
<dbReference type="EMBL" id="JASPKY010000132">
    <property type="protein sequence ID" value="KAK9731423.1"/>
    <property type="molecule type" value="Genomic_DNA"/>
</dbReference>
<dbReference type="Proteomes" id="UP001458880">
    <property type="component" value="Unassembled WGS sequence"/>
</dbReference>
<keyword evidence="3" id="KW-1185">Reference proteome</keyword>
<accession>A0AAW1LBZ3</accession>
<proteinExistence type="predicted"/>